<sequence>MPEYFASAAKGLEPLVESELRSQGITELKVTGAGVQFQASQEQAYHFCLWSRYASRVMLQLSSFAIHDVMDLYLGANYIGWEQWFSAKQTFAVHCSGTNQIINNSQFGALKVKDAIVDRFNTKTGARPNVERQNPDVRIVLHIHRDQGAIYLDLVGAPLNQRGYRQVQGSAPLKENLAAALVARADWSEGPLVDPMCGSGTLLIEALLSKANIAPGYYRDFYLLQNLQNFDQLLWQQLKDEVHTRAEQSKAQLNCHLYGYDIDPSMVKIARRNIQDAGLAKWISVEQQDAKKLVNPEPEAETGLILSNPPYGERLDEVPALTGLFSALGRQLKAEFANWRVAMLSSSVELLDYLRLRSDKQYKFSNGPLDCTFKLYQLSKTPVVSDGQRYAQDFINRLAKNQKRLNKWLKREDIECYRLYDADLPDYNMAVDRYQDYWVIQEYRAPKSIDAKKASQRLFDAVSGIVEAGLAEADKVIVKQRARQKGREQYQKMDTQSHRLVVNEYGAQFYVNLHDYLDTGVFLDHRNMRRYLAENSRDKRVLNLFAYTGTASVQAALGKAKLVTTVDMSNTYLNWAKDNFRLNHLTISDHEFIRADCLKWLSEQNNRQYDLIFLDPPTFSNSKKMEDVFDVQRDHVKLLCDAMKLLTPDGTLIFSNNKRQFKLDEAALQEAGFTWANISKDSLSEDFQRNKAIHQCWLMSHDKAQ</sequence>
<dbReference type="SMART" id="SM00981">
    <property type="entry name" value="THUMP"/>
    <property type="match status" value="1"/>
</dbReference>
<keyword evidence="4 6" id="KW-0808">Transferase</keyword>
<dbReference type="PROSITE" id="PS01261">
    <property type="entry name" value="UPF0020"/>
    <property type="match status" value="1"/>
</dbReference>
<evidence type="ECO:0000256" key="1">
    <source>
        <dbReference type="ARBA" id="ARBA00022490"/>
    </source>
</evidence>
<dbReference type="Gene3D" id="3.40.50.150">
    <property type="entry name" value="Vaccinia Virus protein VP39"/>
    <property type="match status" value="2"/>
</dbReference>
<comment type="function">
    <text evidence="6">Specifically methylates the guanine in position 2445 (m2G2445) and the guanine in position 2069 (m7G2069) of 23S rRNA.</text>
</comment>
<dbReference type="InterPro" id="IPR017244">
    <property type="entry name" value="23SrRNA_methyltr_KL"/>
</dbReference>
<dbReference type="RefSeq" id="WP_131913304.1">
    <property type="nucleotide sequence ID" value="NZ_OU594967.1"/>
</dbReference>
<dbReference type="Pfam" id="PF01170">
    <property type="entry name" value="UPF0020"/>
    <property type="match status" value="1"/>
</dbReference>
<comment type="catalytic activity">
    <reaction evidence="6">
        <text>guanosine(2445) in 23S rRNA + S-adenosyl-L-methionine = N(2)-methylguanosine(2445) in 23S rRNA + S-adenosyl-L-homocysteine + H(+)</text>
        <dbReference type="Rhea" id="RHEA:42740"/>
        <dbReference type="Rhea" id="RHEA-COMP:10215"/>
        <dbReference type="Rhea" id="RHEA-COMP:10216"/>
        <dbReference type="ChEBI" id="CHEBI:15378"/>
        <dbReference type="ChEBI" id="CHEBI:57856"/>
        <dbReference type="ChEBI" id="CHEBI:59789"/>
        <dbReference type="ChEBI" id="CHEBI:74269"/>
        <dbReference type="ChEBI" id="CHEBI:74481"/>
        <dbReference type="EC" id="2.1.1.173"/>
    </reaction>
</comment>
<organism evidence="9 10">
    <name type="scientific">Celerinatantimonas diazotrophica</name>
    <dbReference type="NCBI Taxonomy" id="412034"/>
    <lineage>
        <taxon>Bacteria</taxon>
        <taxon>Pseudomonadati</taxon>
        <taxon>Pseudomonadota</taxon>
        <taxon>Gammaproteobacteria</taxon>
        <taxon>Celerinatantimonadaceae</taxon>
        <taxon>Celerinatantimonas</taxon>
    </lineage>
</organism>
<dbReference type="PANTHER" id="PTHR47313">
    <property type="entry name" value="RIBOSOMAL RNA LARGE SUBUNIT METHYLTRANSFERASE K/L"/>
    <property type="match status" value="1"/>
</dbReference>
<evidence type="ECO:0000259" key="8">
    <source>
        <dbReference type="PROSITE" id="PS51165"/>
    </source>
</evidence>
<dbReference type="InterPro" id="IPR002052">
    <property type="entry name" value="DNA_methylase_N6_adenine_CS"/>
</dbReference>
<dbReference type="GO" id="GO:0070043">
    <property type="term" value="F:rRNA (guanine-N7-)-methyltransferase activity"/>
    <property type="evidence" value="ECO:0007669"/>
    <property type="project" value="UniProtKB-UniRule"/>
</dbReference>
<dbReference type="Pfam" id="PF02926">
    <property type="entry name" value="THUMP"/>
    <property type="match status" value="1"/>
</dbReference>
<comment type="similarity">
    <text evidence="6">Belongs to the methyltransferase superfamily. RlmKL family.</text>
</comment>
<dbReference type="Gene3D" id="3.30.750.80">
    <property type="entry name" value="RNA methyltransferase domain (HRMD) like"/>
    <property type="match status" value="1"/>
</dbReference>
<accession>A0A4R1JA42</accession>
<name>A0A4R1JA42_9GAMM</name>
<reference evidence="9 10" key="1">
    <citation type="submission" date="2019-03" db="EMBL/GenBank/DDBJ databases">
        <title>Genomic Encyclopedia of Type Strains, Phase IV (KMG-IV): sequencing the most valuable type-strain genomes for metagenomic binning, comparative biology and taxonomic classification.</title>
        <authorList>
            <person name="Goeker M."/>
        </authorList>
    </citation>
    <scope>NUCLEOTIDE SEQUENCE [LARGE SCALE GENOMIC DNA]</scope>
    <source>
        <strain evidence="9 10">DSM 18577</strain>
    </source>
</reference>
<dbReference type="InterPro" id="IPR019614">
    <property type="entry name" value="SAM-dep_methyl-trfase"/>
</dbReference>
<dbReference type="GO" id="GO:0003723">
    <property type="term" value="F:RNA binding"/>
    <property type="evidence" value="ECO:0007669"/>
    <property type="project" value="UniProtKB-UniRule"/>
</dbReference>
<dbReference type="SUPFAM" id="SSF53335">
    <property type="entry name" value="S-adenosyl-L-methionine-dependent methyltransferases"/>
    <property type="match status" value="2"/>
</dbReference>
<dbReference type="HAMAP" id="MF_01858">
    <property type="entry name" value="23SrRNA_methyltr_KL"/>
    <property type="match status" value="1"/>
</dbReference>
<dbReference type="EMBL" id="SMGD01000014">
    <property type="protein sequence ID" value="TCK47492.1"/>
    <property type="molecule type" value="Genomic_DNA"/>
</dbReference>
<dbReference type="Proteomes" id="UP000295565">
    <property type="component" value="Unassembled WGS sequence"/>
</dbReference>
<dbReference type="PIRSF" id="PIRSF037618">
    <property type="entry name" value="RNA_Mtase_bacteria_prd"/>
    <property type="match status" value="1"/>
</dbReference>
<dbReference type="Pfam" id="PF10672">
    <property type="entry name" value="Methyltrans_SAM"/>
    <property type="match status" value="1"/>
</dbReference>
<keyword evidence="10" id="KW-1185">Reference proteome</keyword>
<dbReference type="InterPro" id="IPR000241">
    <property type="entry name" value="RlmKL-like_Mtase"/>
</dbReference>
<evidence type="ECO:0000256" key="5">
    <source>
        <dbReference type="ARBA" id="ARBA00022691"/>
    </source>
</evidence>
<dbReference type="PANTHER" id="PTHR47313:SF1">
    <property type="entry name" value="RIBOSOMAL RNA LARGE SUBUNIT METHYLTRANSFERASE K_L"/>
    <property type="match status" value="1"/>
</dbReference>
<evidence type="ECO:0000256" key="7">
    <source>
        <dbReference type="PROSITE-ProRule" id="PRU00529"/>
    </source>
</evidence>
<feature type="domain" description="THUMP" evidence="8">
    <location>
        <begin position="43"/>
        <end position="154"/>
    </location>
</feature>
<dbReference type="Pfam" id="PF22020">
    <property type="entry name" value="RlmL_1st"/>
    <property type="match status" value="1"/>
</dbReference>
<dbReference type="InterPro" id="IPR004114">
    <property type="entry name" value="THUMP_dom"/>
</dbReference>
<dbReference type="PROSITE" id="PS00092">
    <property type="entry name" value="N6_MTASE"/>
    <property type="match status" value="1"/>
</dbReference>
<dbReference type="InterPro" id="IPR053943">
    <property type="entry name" value="RlmKL-like_Mtase_CS"/>
</dbReference>
<dbReference type="Gene3D" id="3.30.2130.30">
    <property type="match status" value="1"/>
</dbReference>
<dbReference type="EC" id="2.1.1.264" evidence="6"/>
<evidence type="ECO:0000256" key="6">
    <source>
        <dbReference type="HAMAP-Rule" id="MF_01858"/>
    </source>
</evidence>
<keyword evidence="5 6" id="KW-0949">S-adenosyl-L-methionine</keyword>
<keyword evidence="1 6" id="KW-0963">Cytoplasm</keyword>
<gene>
    <name evidence="6" type="primary">rlmL</name>
    <name evidence="9" type="ORF">EV690_2522</name>
</gene>
<dbReference type="InterPro" id="IPR029063">
    <property type="entry name" value="SAM-dependent_MTases_sf"/>
</dbReference>
<evidence type="ECO:0000256" key="2">
    <source>
        <dbReference type="ARBA" id="ARBA00022552"/>
    </source>
</evidence>
<dbReference type="PROSITE" id="PS51165">
    <property type="entry name" value="THUMP"/>
    <property type="match status" value="1"/>
</dbReference>
<comment type="subcellular location">
    <subcellularLocation>
        <location evidence="6">Cytoplasm</location>
    </subcellularLocation>
</comment>
<dbReference type="NCBIfam" id="NF008748">
    <property type="entry name" value="PRK11783.1"/>
    <property type="match status" value="1"/>
</dbReference>
<evidence type="ECO:0000313" key="10">
    <source>
        <dbReference type="Proteomes" id="UP000295565"/>
    </source>
</evidence>
<dbReference type="OrthoDB" id="9809404at2"/>
<proteinExistence type="inferred from homology"/>
<comment type="catalytic activity">
    <reaction evidence="6">
        <text>guanosine(2069) in 23S rRNA + S-adenosyl-L-methionine = N(2)-methylguanosine(2069) in 23S rRNA + S-adenosyl-L-homocysteine + H(+)</text>
        <dbReference type="Rhea" id="RHEA:43772"/>
        <dbReference type="Rhea" id="RHEA-COMP:10688"/>
        <dbReference type="Rhea" id="RHEA-COMP:10689"/>
        <dbReference type="ChEBI" id="CHEBI:15378"/>
        <dbReference type="ChEBI" id="CHEBI:57856"/>
        <dbReference type="ChEBI" id="CHEBI:59789"/>
        <dbReference type="ChEBI" id="CHEBI:74269"/>
        <dbReference type="ChEBI" id="CHEBI:74481"/>
        <dbReference type="EC" id="2.1.1.264"/>
    </reaction>
</comment>
<dbReference type="EC" id="2.1.1.173" evidence="6"/>
<keyword evidence="7" id="KW-0694">RNA-binding</keyword>
<dbReference type="GO" id="GO:0052915">
    <property type="term" value="F:23S rRNA (guanine(2445)-N(2))-methyltransferase activity"/>
    <property type="evidence" value="ECO:0007669"/>
    <property type="project" value="UniProtKB-UniRule"/>
</dbReference>
<dbReference type="GO" id="GO:0005737">
    <property type="term" value="C:cytoplasm"/>
    <property type="evidence" value="ECO:0007669"/>
    <property type="project" value="UniProtKB-SubCell"/>
</dbReference>
<evidence type="ECO:0000313" key="9">
    <source>
        <dbReference type="EMBL" id="TCK47492.1"/>
    </source>
</evidence>
<dbReference type="CDD" id="cd11715">
    <property type="entry name" value="THUMP_AdoMetMT"/>
    <property type="match status" value="1"/>
</dbReference>
<keyword evidence="2 6" id="KW-0698">rRNA processing</keyword>
<evidence type="ECO:0000256" key="3">
    <source>
        <dbReference type="ARBA" id="ARBA00022603"/>
    </source>
</evidence>
<protein>
    <recommendedName>
        <fullName evidence="6">Ribosomal RNA large subunit methyltransferase K/L</fullName>
    </recommendedName>
    <domain>
        <recommendedName>
            <fullName evidence="6">23S rRNA m2G2445 methyltransferase</fullName>
            <ecNumber evidence="6">2.1.1.173</ecNumber>
        </recommendedName>
        <alternativeName>
            <fullName evidence="6">rRNA (guanine-N(2)-)-methyltransferase RlmL</fullName>
        </alternativeName>
    </domain>
    <domain>
        <recommendedName>
            <fullName evidence="6">23S rRNA m7G2069 methyltransferase</fullName>
            <ecNumber evidence="6">2.1.1.264</ecNumber>
        </recommendedName>
        <alternativeName>
            <fullName evidence="6">rRNA (guanine-N(7)-)-methyltransferase RlmK</fullName>
        </alternativeName>
    </domain>
</protein>
<dbReference type="AlphaFoldDB" id="A0A4R1JA42"/>
<dbReference type="InterPro" id="IPR054170">
    <property type="entry name" value="RlmL_1st"/>
</dbReference>
<dbReference type="CDD" id="cd02440">
    <property type="entry name" value="AdoMet_MTases"/>
    <property type="match status" value="2"/>
</dbReference>
<evidence type="ECO:0000256" key="4">
    <source>
        <dbReference type="ARBA" id="ARBA00022679"/>
    </source>
</evidence>
<comment type="caution">
    <text evidence="9">The sequence shown here is derived from an EMBL/GenBank/DDBJ whole genome shotgun (WGS) entry which is preliminary data.</text>
</comment>
<keyword evidence="3 6" id="KW-0489">Methyltransferase</keyword>